<sequence length="198" mass="21314">AADTTRRRITARCPAKIFSRVRHLLAKPFPYARPSPTRSSSSRTPAAPPPAALTAARSGMLGMRPSSAAASWVACGCAWSHGRRRPQRRPIPALLDSRLDGDKFEPCPSTPTSRSPTSSPRSPSPTTRGAGLSSTERLSRLIPSVTPSPCSVQERGAVRARHGGLRRRWLGAPPRAPQPAPHQDCHHICEPFGTSLIK</sequence>
<feature type="compositionally biased region" description="Low complexity" evidence="1">
    <location>
        <begin position="110"/>
        <end position="128"/>
    </location>
</feature>
<dbReference type="Gramene" id="AET7Gv20269600.7">
    <property type="protein sequence ID" value="AET7Gv20269600.7"/>
    <property type="gene ID" value="AET7Gv20269600"/>
</dbReference>
<feature type="compositionally biased region" description="Low complexity" evidence="1">
    <location>
        <begin position="32"/>
        <end position="45"/>
    </location>
</feature>
<reference evidence="2" key="3">
    <citation type="journal article" date="2017" name="Nature">
        <title>Genome sequence of the progenitor of the wheat D genome Aegilops tauschii.</title>
        <authorList>
            <person name="Luo M.C."/>
            <person name="Gu Y.Q."/>
            <person name="Puiu D."/>
            <person name="Wang H."/>
            <person name="Twardziok S.O."/>
            <person name="Deal K.R."/>
            <person name="Huo N."/>
            <person name="Zhu T."/>
            <person name="Wang L."/>
            <person name="Wang Y."/>
            <person name="McGuire P.E."/>
            <person name="Liu S."/>
            <person name="Long H."/>
            <person name="Ramasamy R.K."/>
            <person name="Rodriguez J.C."/>
            <person name="Van S.L."/>
            <person name="Yuan L."/>
            <person name="Wang Z."/>
            <person name="Xia Z."/>
            <person name="Xiao L."/>
            <person name="Anderson O.D."/>
            <person name="Ouyang S."/>
            <person name="Liang Y."/>
            <person name="Zimin A.V."/>
            <person name="Pertea G."/>
            <person name="Qi P."/>
            <person name="Bennetzen J.L."/>
            <person name="Dai X."/>
            <person name="Dawson M.W."/>
            <person name="Muller H.G."/>
            <person name="Kugler K."/>
            <person name="Rivarola-Duarte L."/>
            <person name="Spannagl M."/>
            <person name="Mayer K.F.X."/>
            <person name="Lu F.H."/>
            <person name="Bevan M.W."/>
            <person name="Leroy P."/>
            <person name="Li P."/>
            <person name="You F.M."/>
            <person name="Sun Q."/>
            <person name="Liu Z."/>
            <person name="Lyons E."/>
            <person name="Wicker T."/>
            <person name="Salzberg S.L."/>
            <person name="Devos K.M."/>
            <person name="Dvorak J."/>
        </authorList>
    </citation>
    <scope>NUCLEOTIDE SEQUENCE [LARGE SCALE GENOMIC DNA]</scope>
    <source>
        <strain evidence="2">cv. AL8/78</strain>
    </source>
</reference>
<reference evidence="3" key="1">
    <citation type="journal article" date="2014" name="Science">
        <title>Ancient hybridizations among the ancestral genomes of bread wheat.</title>
        <authorList>
            <consortium name="International Wheat Genome Sequencing Consortium,"/>
            <person name="Marcussen T."/>
            <person name="Sandve S.R."/>
            <person name="Heier L."/>
            <person name="Spannagl M."/>
            <person name="Pfeifer M."/>
            <person name="Jakobsen K.S."/>
            <person name="Wulff B.B."/>
            <person name="Steuernagel B."/>
            <person name="Mayer K.F."/>
            <person name="Olsen O.A."/>
        </authorList>
    </citation>
    <scope>NUCLEOTIDE SEQUENCE [LARGE SCALE GENOMIC DNA]</scope>
    <source>
        <strain evidence="3">cv. AL8/78</strain>
    </source>
</reference>
<feature type="region of interest" description="Disordered" evidence="1">
    <location>
        <begin position="82"/>
        <end position="136"/>
    </location>
</feature>
<accession>A0A453QPP0</accession>
<evidence type="ECO:0000313" key="2">
    <source>
        <dbReference type="EnsemblPlants" id="AET7Gv20269600.7"/>
    </source>
</evidence>
<protein>
    <submittedName>
        <fullName evidence="2">Uncharacterized protein</fullName>
    </submittedName>
</protein>
<evidence type="ECO:0000313" key="3">
    <source>
        <dbReference type="Proteomes" id="UP000015105"/>
    </source>
</evidence>
<dbReference type="Proteomes" id="UP000015105">
    <property type="component" value="Chromosome 7D"/>
</dbReference>
<reference evidence="3" key="2">
    <citation type="journal article" date="2017" name="Nat. Plants">
        <title>The Aegilops tauschii genome reveals multiple impacts of transposons.</title>
        <authorList>
            <person name="Zhao G."/>
            <person name="Zou C."/>
            <person name="Li K."/>
            <person name="Wang K."/>
            <person name="Li T."/>
            <person name="Gao L."/>
            <person name="Zhang X."/>
            <person name="Wang H."/>
            <person name="Yang Z."/>
            <person name="Liu X."/>
            <person name="Jiang W."/>
            <person name="Mao L."/>
            <person name="Kong X."/>
            <person name="Jiao Y."/>
            <person name="Jia J."/>
        </authorList>
    </citation>
    <scope>NUCLEOTIDE SEQUENCE [LARGE SCALE GENOMIC DNA]</scope>
    <source>
        <strain evidence="3">cv. AL8/78</strain>
    </source>
</reference>
<dbReference type="EnsemblPlants" id="AET7Gv20269600.7">
    <property type="protein sequence ID" value="AET7Gv20269600.7"/>
    <property type="gene ID" value="AET7Gv20269600"/>
</dbReference>
<reference evidence="2" key="4">
    <citation type="submission" date="2019-03" db="UniProtKB">
        <authorList>
            <consortium name="EnsemblPlants"/>
        </authorList>
    </citation>
    <scope>IDENTIFICATION</scope>
</reference>
<proteinExistence type="predicted"/>
<dbReference type="AlphaFoldDB" id="A0A453QPP0"/>
<feature type="region of interest" description="Disordered" evidence="1">
    <location>
        <begin position="29"/>
        <end position="52"/>
    </location>
</feature>
<evidence type="ECO:0000256" key="1">
    <source>
        <dbReference type="SAM" id="MobiDB-lite"/>
    </source>
</evidence>
<keyword evidence="3" id="KW-1185">Reference proteome</keyword>
<reference evidence="2" key="5">
    <citation type="journal article" date="2021" name="G3 (Bethesda)">
        <title>Aegilops tauschii genome assembly Aet v5.0 features greater sequence contiguity and improved annotation.</title>
        <authorList>
            <person name="Wang L."/>
            <person name="Zhu T."/>
            <person name="Rodriguez J.C."/>
            <person name="Deal K.R."/>
            <person name="Dubcovsky J."/>
            <person name="McGuire P.E."/>
            <person name="Lux T."/>
            <person name="Spannagl M."/>
            <person name="Mayer K.F.X."/>
            <person name="Baldrich P."/>
            <person name="Meyers B.C."/>
            <person name="Huo N."/>
            <person name="Gu Y.Q."/>
            <person name="Zhou H."/>
            <person name="Devos K.M."/>
            <person name="Bennetzen J.L."/>
            <person name="Unver T."/>
            <person name="Budak H."/>
            <person name="Gulick P.J."/>
            <person name="Galiba G."/>
            <person name="Kalapos B."/>
            <person name="Nelson D.R."/>
            <person name="Li P."/>
            <person name="You F.M."/>
            <person name="Luo M.C."/>
            <person name="Dvorak J."/>
        </authorList>
    </citation>
    <scope>NUCLEOTIDE SEQUENCE [LARGE SCALE GENOMIC DNA]</scope>
    <source>
        <strain evidence="2">cv. AL8/78</strain>
    </source>
</reference>
<name>A0A453QPP0_AEGTS</name>
<organism evidence="2 3">
    <name type="scientific">Aegilops tauschii subsp. strangulata</name>
    <name type="common">Goatgrass</name>
    <dbReference type="NCBI Taxonomy" id="200361"/>
    <lineage>
        <taxon>Eukaryota</taxon>
        <taxon>Viridiplantae</taxon>
        <taxon>Streptophyta</taxon>
        <taxon>Embryophyta</taxon>
        <taxon>Tracheophyta</taxon>
        <taxon>Spermatophyta</taxon>
        <taxon>Magnoliopsida</taxon>
        <taxon>Liliopsida</taxon>
        <taxon>Poales</taxon>
        <taxon>Poaceae</taxon>
        <taxon>BOP clade</taxon>
        <taxon>Pooideae</taxon>
        <taxon>Triticodae</taxon>
        <taxon>Triticeae</taxon>
        <taxon>Triticinae</taxon>
        <taxon>Aegilops</taxon>
    </lineage>
</organism>